<proteinExistence type="predicted"/>
<gene>
    <name evidence="2" type="ORF">DFL_003919</name>
</gene>
<organism evidence="2 3">
    <name type="scientific">Arthrobotrys flagrans</name>
    <name type="common">Nematode-trapping fungus</name>
    <name type="synonym">Trichothecium flagrans</name>
    <dbReference type="NCBI Taxonomy" id="97331"/>
    <lineage>
        <taxon>Eukaryota</taxon>
        <taxon>Fungi</taxon>
        <taxon>Dikarya</taxon>
        <taxon>Ascomycota</taxon>
        <taxon>Pezizomycotina</taxon>
        <taxon>Orbiliomycetes</taxon>
        <taxon>Orbiliales</taxon>
        <taxon>Orbiliaceae</taxon>
        <taxon>Arthrobotrys</taxon>
    </lineage>
</organism>
<keyword evidence="3" id="KW-1185">Reference proteome</keyword>
<evidence type="ECO:0000313" key="2">
    <source>
        <dbReference type="EMBL" id="RVD85602.1"/>
    </source>
</evidence>
<dbReference type="GeneID" id="93586230"/>
<keyword evidence="1" id="KW-0472">Membrane</keyword>
<accession>A0A437A370</accession>
<dbReference type="AlphaFoldDB" id="A0A437A370"/>
<evidence type="ECO:0000313" key="3">
    <source>
        <dbReference type="Proteomes" id="UP000283090"/>
    </source>
</evidence>
<dbReference type="VEuPathDB" id="FungiDB:DFL_003919"/>
<keyword evidence="1" id="KW-0812">Transmembrane</keyword>
<comment type="caution">
    <text evidence="2">The sequence shown here is derived from an EMBL/GenBank/DDBJ whole genome shotgun (WGS) entry which is preliminary data.</text>
</comment>
<sequence>MYKDSYNPRGAPGYLEFVLSLRGTGESDKNLNKPILRRLTPPIFAFLELILRFAFTAWVLYQNALFLIASARATHNVRIIDLFPNVS</sequence>
<dbReference type="RefSeq" id="XP_067491146.1">
    <property type="nucleotide sequence ID" value="XM_067632926.1"/>
</dbReference>
<evidence type="ECO:0000256" key="1">
    <source>
        <dbReference type="SAM" id="Phobius"/>
    </source>
</evidence>
<feature type="transmembrane region" description="Helical" evidence="1">
    <location>
        <begin position="43"/>
        <end position="61"/>
    </location>
</feature>
<name>A0A437A370_ARTFL</name>
<dbReference type="Proteomes" id="UP000283090">
    <property type="component" value="Unassembled WGS sequence"/>
</dbReference>
<protein>
    <submittedName>
        <fullName evidence="2">Uncharacterized protein</fullName>
    </submittedName>
</protein>
<reference evidence="2 3" key="1">
    <citation type="submission" date="2019-01" db="EMBL/GenBank/DDBJ databases">
        <title>Intercellular communication is required for trap formation in the nematode-trapping fungus Duddingtonia flagrans.</title>
        <authorList>
            <person name="Youssar L."/>
            <person name="Wernet V."/>
            <person name="Hensel N."/>
            <person name="Hildebrandt H.-G."/>
            <person name="Fischer R."/>
        </authorList>
    </citation>
    <scope>NUCLEOTIDE SEQUENCE [LARGE SCALE GENOMIC DNA]</scope>
    <source>
        <strain evidence="2 3">CBS H-5679</strain>
    </source>
</reference>
<keyword evidence="1" id="KW-1133">Transmembrane helix</keyword>
<dbReference type="EMBL" id="SAEB01000006">
    <property type="protein sequence ID" value="RVD85602.1"/>
    <property type="molecule type" value="Genomic_DNA"/>
</dbReference>